<feature type="transmembrane region" description="Helical" evidence="1">
    <location>
        <begin position="294"/>
        <end position="318"/>
    </location>
</feature>
<feature type="transmembrane region" description="Helical" evidence="1">
    <location>
        <begin position="29"/>
        <end position="50"/>
    </location>
</feature>
<keyword evidence="1" id="KW-1133">Transmembrane helix</keyword>
<accession>A0A832DDL4</accession>
<feature type="transmembrane region" description="Helical" evidence="1">
    <location>
        <begin position="180"/>
        <end position="200"/>
    </location>
</feature>
<comment type="caution">
    <text evidence="2">The sequence shown here is derived from an EMBL/GenBank/DDBJ whole genome shotgun (WGS) entry which is preliminary data.</text>
</comment>
<name>A0A832DDL4_9BACT</name>
<feature type="transmembrane region" description="Helical" evidence="1">
    <location>
        <begin position="145"/>
        <end position="168"/>
    </location>
</feature>
<organism evidence="2">
    <name type="scientific">Ignavibacterium album</name>
    <dbReference type="NCBI Taxonomy" id="591197"/>
    <lineage>
        <taxon>Bacteria</taxon>
        <taxon>Pseudomonadati</taxon>
        <taxon>Ignavibacteriota</taxon>
        <taxon>Ignavibacteria</taxon>
        <taxon>Ignavibacteriales</taxon>
        <taxon>Ignavibacteriaceae</taxon>
        <taxon>Ignavibacterium</taxon>
    </lineage>
</organism>
<feature type="transmembrane region" description="Helical" evidence="1">
    <location>
        <begin position="100"/>
        <end position="133"/>
    </location>
</feature>
<feature type="transmembrane region" description="Helical" evidence="1">
    <location>
        <begin position="212"/>
        <end position="230"/>
    </location>
</feature>
<proteinExistence type="predicted"/>
<keyword evidence="1" id="KW-0812">Transmembrane</keyword>
<evidence type="ECO:0000256" key="1">
    <source>
        <dbReference type="SAM" id="Phobius"/>
    </source>
</evidence>
<dbReference type="AlphaFoldDB" id="A0A832DDL4"/>
<reference evidence="2" key="1">
    <citation type="journal article" date="2020" name="mSystems">
        <title>Genome- and Community-Level Interaction Insights into Carbon Utilization and Element Cycling Functions of Hydrothermarchaeota in Hydrothermal Sediment.</title>
        <authorList>
            <person name="Zhou Z."/>
            <person name="Liu Y."/>
            <person name="Xu W."/>
            <person name="Pan J."/>
            <person name="Luo Z.H."/>
            <person name="Li M."/>
        </authorList>
    </citation>
    <scope>NUCLEOTIDE SEQUENCE [LARGE SCALE GENOMIC DNA]</scope>
    <source>
        <strain evidence="2">SpSt-500</strain>
    </source>
</reference>
<feature type="transmembrane region" description="Helical" evidence="1">
    <location>
        <begin position="380"/>
        <end position="404"/>
    </location>
</feature>
<feature type="transmembrane region" description="Helical" evidence="1">
    <location>
        <begin position="471"/>
        <end position="490"/>
    </location>
</feature>
<sequence length="491" mass="53868">MESIQVLILIAIFFFFALMMFFRKIPALIALPLMAFFIALSGGIHFNDIIQYVIGEGSLKLYQAYTIAMFGSMLSILMQKTGVAEAFIKKGAELSGDNPWMIAVIMLLLIISLFTTLGGLGAIIMVATIVLPIMSSVGIGPMTSVGIFLFGLSIGGILNVGNWAVYISVMGLSVNEIRPFALIMLIASTLVAVSYITIQLYKDGHQINFKNIFIKTFTLILVIALIYYSYNFLLNDASQNLLNNFLANLGFYLKVIIAALTIILFIIAFIRIFLKKNENLTQPHWISFFSPFLPLLLILLFDVNFIASFILGLLFAFLTTYKKGSLNLFIKSCFEGGGVVMPAVALMFGIGMLLVAIMGPGIELSSYPNGWPVLNLIKPLMIQIIPTNAFAYVLTFTLAAPLALYRGPLNVWGMGYGLAAVFLASGMIPASVMGLLMAVGQIQGISDPTNTHNVWLANEMRVDVQKVLWNTIPYTWILAVVGLIISAVMFM</sequence>
<feature type="transmembrane region" description="Helical" evidence="1">
    <location>
        <begin position="339"/>
        <end position="360"/>
    </location>
</feature>
<feature type="transmembrane region" description="Helical" evidence="1">
    <location>
        <begin position="416"/>
        <end position="439"/>
    </location>
</feature>
<evidence type="ECO:0000313" key="2">
    <source>
        <dbReference type="EMBL" id="HGT46624.1"/>
    </source>
</evidence>
<keyword evidence="1" id="KW-0472">Membrane</keyword>
<gene>
    <name evidence="2" type="ORF">ENS56_01145</name>
</gene>
<dbReference type="EMBL" id="DSVI01000004">
    <property type="protein sequence ID" value="HGT46624.1"/>
    <property type="molecule type" value="Genomic_DNA"/>
</dbReference>
<feature type="transmembrane region" description="Helical" evidence="1">
    <location>
        <begin position="6"/>
        <end position="22"/>
    </location>
</feature>
<feature type="transmembrane region" description="Helical" evidence="1">
    <location>
        <begin position="62"/>
        <end position="79"/>
    </location>
</feature>
<feature type="transmembrane region" description="Helical" evidence="1">
    <location>
        <begin position="251"/>
        <end position="274"/>
    </location>
</feature>
<protein>
    <submittedName>
        <fullName evidence="2">Citrate transporter</fullName>
    </submittedName>
</protein>